<accession>A0A3B7MBZ9</accession>
<protein>
    <recommendedName>
        <fullName evidence="3">DUF86 domain-containing protein</fullName>
    </recommendedName>
</protein>
<evidence type="ECO:0000313" key="1">
    <source>
        <dbReference type="EMBL" id="AXY67392.1"/>
    </source>
</evidence>
<dbReference type="Gene3D" id="1.20.120.330">
    <property type="entry name" value="Nucleotidyltransferases domain 2"/>
    <property type="match status" value="1"/>
</dbReference>
<evidence type="ECO:0008006" key="3">
    <source>
        <dbReference type="Google" id="ProtNLM"/>
    </source>
</evidence>
<organism evidence="1 2">
    <name type="scientific">Thermosynechococcus sichuanensis E542</name>
    <dbReference type="NCBI Taxonomy" id="2016101"/>
    <lineage>
        <taxon>Bacteria</taxon>
        <taxon>Bacillati</taxon>
        <taxon>Cyanobacteriota</taxon>
        <taxon>Cyanophyceae</taxon>
        <taxon>Acaryochloridales</taxon>
        <taxon>Thermosynechococcaceae</taxon>
        <taxon>Thermosynechococcus</taxon>
        <taxon>Thermosynechococcus sichuanensis</taxon>
    </lineage>
</organism>
<evidence type="ECO:0000313" key="2">
    <source>
        <dbReference type="Proteomes" id="UP000261812"/>
    </source>
</evidence>
<name>A0A3B7MBZ9_9CYAN</name>
<dbReference type="KEGG" id="tsq:D3A95_02220"/>
<reference evidence="2" key="1">
    <citation type="submission" date="2018-09" db="EMBL/GenBank/DDBJ databases">
        <title>Complete genome sequence of thermophilic cyanobacteria strain Thermosynechococcus elongatus PKUAC-SCTE542.</title>
        <authorList>
            <person name="Liang Y."/>
            <person name="Tang J."/>
            <person name="Daroch M."/>
        </authorList>
    </citation>
    <scope>NUCLEOTIDE SEQUENCE [LARGE SCALE GENOMIC DNA]</scope>
    <source>
        <strain evidence="2">E542</strain>
    </source>
</reference>
<dbReference type="SUPFAM" id="SSF81593">
    <property type="entry name" value="Nucleotidyltransferase substrate binding subunit/domain"/>
    <property type="match status" value="1"/>
</dbReference>
<keyword evidence="2" id="KW-1185">Reference proteome</keyword>
<dbReference type="AlphaFoldDB" id="A0A3B7MBZ9"/>
<sequence>MLHNLSSFIGIAISLQLQKRLHSLCELVEREVAHLQVTDQRLFQEPFTAGRAAQLEADIDLAERVDAFLTRFGCLQDTLRSKLLPAYLSAFGKPVATFLENLDHAERLGLVPDAEVWLTMRQLRNPMAHDYLRDAAVLATSLQAAHEFVPVLIETAAQFCQRIKTQSSIF</sequence>
<dbReference type="Proteomes" id="UP000261812">
    <property type="component" value="Chromosome"/>
</dbReference>
<gene>
    <name evidence="1" type="ORF">D3A95_02220</name>
</gene>
<proteinExistence type="predicted"/>
<dbReference type="EMBL" id="CP032152">
    <property type="protein sequence ID" value="AXY67392.1"/>
    <property type="molecule type" value="Genomic_DNA"/>
</dbReference>